<name>A0A8S3Y1P1_PARAO</name>
<dbReference type="EMBL" id="CAJQZP010001376">
    <property type="protein sequence ID" value="CAG5042643.1"/>
    <property type="molecule type" value="Genomic_DNA"/>
</dbReference>
<evidence type="ECO:0000256" key="1">
    <source>
        <dbReference type="SAM" id="Phobius"/>
    </source>
</evidence>
<keyword evidence="1" id="KW-0812">Transmembrane</keyword>
<sequence length="116" mass="13217">MFSMSSLLVVIIIFLEISVVRTPFSIGFIGRKRTSRVTSGQLEILLSKLEANPQLFTIKFRGLQGKENFEKGWREVADELNQLPNGSVKTPEHWITVKFLSNNFPDLLLMAYTQIS</sequence>
<dbReference type="OrthoDB" id="8053018at2759"/>
<keyword evidence="3" id="KW-1185">Reference proteome</keyword>
<reference evidence="2" key="1">
    <citation type="submission" date="2021-04" db="EMBL/GenBank/DDBJ databases">
        <authorList>
            <person name="Tunstrom K."/>
        </authorList>
    </citation>
    <scope>NUCLEOTIDE SEQUENCE</scope>
</reference>
<feature type="transmembrane region" description="Helical" evidence="1">
    <location>
        <begin position="6"/>
        <end position="29"/>
    </location>
</feature>
<comment type="caution">
    <text evidence="2">The sequence shown here is derived from an EMBL/GenBank/DDBJ whole genome shotgun (WGS) entry which is preliminary data.</text>
</comment>
<protein>
    <submittedName>
        <fullName evidence="2">(apollo) hypothetical protein</fullName>
    </submittedName>
</protein>
<dbReference type="Proteomes" id="UP000691718">
    <property type="component" value="Unassembled WGS sequence"/>
</dbReference>
<keyword evidence="1" id="KW-1133">Transmembrane helix</keyword>
<organism evidence="2 3">
    <name type="scientific">Parnassius apollo</name>
    <name type="common">Apollo butterfly</name>
    <name type="synonym">Papilio apollo</name>
    <dbReference type="NCBI Taxonomy" id="110799"/>
    <lineage>
        <taxon>Eukaryota</taxon>
        <taxon>Metazoa</taxon>
        <taxon>Ecdysozoa</taxon>
        <taxon>Arthropoda</taxon>
        <taxon>Hexapoda</taxon>
        <taxon>Insecta</taxon>
        <taxon>Pterygota</taxon>
        <taxon>Neoptera</taxon>
        <taxon>Endopterygota</taxon>
        <taxon>Lepidoptera</taxon>
        <taxon>Glossata</taxon>
        <taxon>Ditrysia</taxon>
        <taxon>Papilionoidea</taxon>
        <taxon>Papilionidae</taxon>
        <taxon>Parnassiinae</taxon>
        <taxon>Parnassini</taxon>
        <taxon>Parnassius</taxon>
        <taxon>Parnassius</taxon>
    </lineage>
</organism>
<evidence type="ECO:0000313" key="2">
    <source>
        <dbReference type="EMBL" id="CAG5042643.1"/>
    </source>
</evidence>
<proteinExistence type="predicted"/>
<gene>
    <name evidence="2" type="ORF">PAPOLLO_LOCUS22481</name>
</gene>
<evidence type="ECO:0000313" key="3">
    <source>
        <dbReference type="Proteomes" id="UP000691718"/>
    </source>
</evidence>
<dbReference type="AlphaFoldDB" id="A0A8S3Y1P1"/>
<keyword evidence="1" id="KW-0472">Membrane</keyword>
<accession>A0A8S3Y1P1</accession>